<evidence type="ECO:0000259" key="2">
    <source>
        <dbReference type="SMART" id="SM00114"/>
    </source>
</evidence>
<keyword evidence="3" id="KW-1185">Reference proteome</keyword>
<dbReference type="GO" id="GO:0005829">
    <property type="term" value="C:cytosol"/>
    <property type="evidence" value="ECO:0007669"/>
    <property type="project" value="UniProtKB-ARBA"/>
</dbReference>
<proteinExistence type="predicted"/>
<dbReference type="InterPro" id="IPR011029">
    <property type="entry name" value="DEATH-like_dom_sf"/>
</dbReference>
<dbReference type="SUPFAM" id="SSF52540">
    <property type="entry name" value="P-loop containing nucleoside triphosphate hydrolases"/>
    <property type="match status" value="1"/>
</dbReference>
<dbReference type="AlphaFoldDB" id="A0A915AGL9"/>
<dbReference type="WBParaSite" id="PgR007_g174_t02">
    <property type="protein sequence ID" value="PgR007_g174_t02"/>
    <property type="gene ID" value="PgR007_g174"/>
</dbReference>
<dbReference type="Proteomes" id="UP000887569">
    <property type="component" value="Unplaced"/>
</dbReference>
<dbReference type="InterPro" id="IPR002182">
    <property type="entry name" value="NB-ARC"/>
</dbReference>
<dbReference type="InterPro" id="IPR027417">
    <property type="entry name" value="P-loop_NTPase"/>
</dbReference>
<dbReference type="WBParaSite" id="PgR007_g174_t03">
    <property type="protein sequence ID" value="PgR007_g174_t03"/>
    <property type="gene ID" value="PgR007_g174"/>
</dbReference>
<dbReference type="Pfam" id="PF00931">
    <property type="entry name" value="NB-ARC"/>
    <property type="match status" value="1"/>
</dbReference>
<feature type="domain" description="CARD" evidence="2">
    <location>
        <begin position="2"/>
        <end position="89"/>
    </location>
</feature>
<sequence>MLQEKDSRVLSIVMDALIKDFEPREAVPYIAAKLIFTDDQRDAILIMPRRRSRVLEFVRQYRRSANNLDALISFFQHNGQFHLANALSTVVIPEDRCLLSERSLYMRFLKESNVPGRLKNHVKREELLENLRFVLKDLASSEQFWLVVHGMAGCGKSILVAEVLRTCPEILSRYYEHVIWMHDGRRSRESLPSLYADFFVLVADSLMISGHESMAIVQSQVKMALLDKPNALIVLDDVILEESVRWFDQLQCRILATSHNLEIFQAAYGNVVPFRMAPSGFTISEVASFISLTTGLQNVDPDVLRRLHSVSAGLPAMVNIIARLARDNADRLSWLCSQLESAPLGSLKCVTSYRYASMEDAIRASFSTLAEPQKEVLTSLVVFPVDEWLPVEVIALVAPVDVTDHGESVYATAEQLEILAKHSMLDEREASQQRKSQFEYRIHPLIGSFLRRTLVRDSVFVEELRSILIMRMRTCIKENADEATRMLVTAFSERFLKGECSEVSTERVTYAGIRPIPVFDCESVLAPATIAGADDASNKRWWQDDCNFM</sequence>
<name>A0A915AGL9_PARUN</name>
<dbReference type="PANTHER" id="PTHR22845:SF5">
    <property type="entry name" value="APOPTOTIC PROTEASE-ACTIVATING FACTOR 1"/>
    <property type="match status" value="1"/>
</dbReference>
<protein>
    <submittedName>
        <fullName evidence="4 5">CARD domain-containing protein</fullName>
    </submittedName>
</protein>
<keyword evidence="1" id="KW-0053">Apoptosis</keyword>
<evidence type="ECO:0000313" key="5">
    <source>
        <dbReference type="WBParaSite" id="PgR007_g174_t03"/>
    </source>
</evidence>
<dbReference type="SMART" id="SM00114">
    <property type="entry name" value="CARD"/>
    <property type="match status" value="1"/>
</dbReference>
<dbReference type="Gene3D" id="1.10.10.10">
    <property type="entry name" value="Winged helix-like DNA-binding domain superfamily/Winged helix DNA-binding domain"/>
    <property type="match status" value="1"/>
</dbReference>
<organism evidence="3 5">
    <name type="scientific">Parascaris univalens</name>
    <name type="common">Nematode worm</name>
    <dbReference type="NCBI Taxonomy" id="6257"/>
    <lineage>
        <taxon>Eukaryota</taxon>
        <taxon>Metazoa</taxon>
        <taxon>Ecdysozoa</taxon>
        <taxon>Nematoda</taxon>
        <taxon>Chromadorea</taxon>
        <taxon>Rhabditida</taxon>
        <taxon>Spirurina</taxon>
        <taxon>Ascaridomorpha</taxon>
        <taxon>Ascaridoidea</taxon>
        <taxon>Ascarididae</taxon>
        <taxon>Parascaris</taxon>
    </lineage>
</organism>
<dbReference type="GO" id="GO:0042981">
    <property type="term" value="P:regulation of apoptotic process"/>
    <property type="evidence" value="ECO:0007669"/>
    <property type="project" value="InterPro"/>
</dbReference>
<evidence type="ECO:0000256" key="1">
    <source>
        <dbReference type="ARBA" id="ARBA00022703"/>
    </source>
</evidence>
<dbReference type="GO" id="GO:0043531">
    <property type="term" value="F:ADP binding"/>
    <property type="evidence" value="ECO:0007669"/>
    <property type="project" value="InterPro"/>
</dbReference>
<reference evidence="4 5" key="1">
    <citation type="submission" date="2022-11" db="UniProtKB">
        <authorList>
            <consortium name="WormBaseParasite"/>
        </authorList>
    </citation>
    <scope>IDENTIFICATION</scope>
</reference>
<dbReference type="InterPro" id="IPR054317">
    <property type="entry name" value="WHD_CED4"/>
</dbReference>
<dbReference type="SUPFAM" id="SSF47986">
    <property type="entry name" value="DEATH domain"/>
    <property type="match status" value="1"/>
</dbReference>
<dbReference type="Pfam" id="PF22094">
    <property type="entry name" value="WHD_CED4"/>
    <property type="match status" value="1"/>
</dbReference>
<dbReference type="Gene3D" id="1.10.533.10">
    <property type="entry name" value="Death Domain, Fas"/>
    <property type="match status" value="1"/>
</dbReference>
<dbReference type="WBParaSite" id="PgR007_g174_t04">
    <property type="protein sequence ID" value="PgR007_g174_t04"/>
    <property type="gene ID" value="PgR007_g174"/>
</dbReference>
<dbReference type="InterPro" id="IPR001315">
    <property type="entry name" value="CARD"/>
</dbReference>
<dbReference type="InterPro" id="IPR036388">
    <property type="entry name" value="WH-like_DNA-bd_sf"/>
</dbReference>
<dbReference type="PANTHER" id="PTHR22845">
    <property type="entry name" value="APOPTOTIC PROTEASE-ACTIVATING FACTOR 1"/>
    <property type="match status" value="1"/>
</dbReference>
<dbReference type="GO" id="GO:0006915">
    <property type="term" value="P:apoptotic process"/>
    <property type="evidence" value="ECO:0007669"/>
    <property type="project" value="UniProtKB-KW"/>
</dbReference>
<accession>A0A915AGL9</accession>
<evidence type="ECO:0000313" key="4">
    <source>
        <dbReference type="WBParaSite" id="PgR007_g174_t02"/>
    </source>
</evidence>
<dbReference type="PRINTS" id="PR00364">
    <property type="entry name" value="DISEASERSIST"/>
</dbReference>
<dbReference type="Gene3D" id="3.40.50.300">
    <property type="entry name" value="P-loop containing nucleotide triphosphate hydrolases"/>
    <property type="match status" value="1"/>
</dbReference>
<evidence type="ECO:0000313" key="3">
    <source>
        <dbReference type="Proteomes" id="UP000887569"/>
    </source>
</evidence>